<dbReference type="Proteomes" id="UP000770717">
    <property type="component" value="Unassembled WGS sequence"/>
</dbReference>
<dbReference type="AlphaFoldDB" id="A0A8J6EUM2"/>
<gene>
    <name evidence="1" type="ORF">GDO78_003826</name>
</gene>
<keyword evidence="2" id="KW-1185">Reference proteome</keyword>
<evidence type="ECO:0000313" key="2">
    <source>
        <dbReference type="Proteomes" id="UP000770717"/>
    </source>
</evidence>
<organism evidence="1 2">
    <name type="scientific">Eleutherodactylus coqui</name>
    <name type="common">Puerto Rican coqui</name>
    <dbReference type="NCBI Taxonomy" id="57060"/>
    <lineage>
        <taxon>Eukaryota</taxon>
        <taxon>Metazoa</taxon>
        <taxon>Chordata</taxon>
        <taxon>Craniata</taxon>
        <taxon>Vertebrata</taxon>
        <taxon>Euteleostomi</taxon>
        <taxon>Amphibia</taxon>
        <taxon>Batrachia</taxon>
        <taxon>Anura</taxon>
        <taxon>Neobatrachia</taxon>
        <taxon>Hyloidea</taxon>
        <taxon>Eleutherodactylidae</taxon>
        <taxon>Eleutherodactylinae</taxon>
        <taxon>Eleutherodactylus</taxon>
        <taxon>Eleutherodactylus</taxon>
    </lineage>
</organism>
<dbReference type="EMBL" id="WNTK01000012">
    <property type="protein sequence ID" value="KAG9475629.1"/>
    <property type="molecule type" value="Genomic_DNA"/>
</dbReference>
<reference evidence="1" key="1">
    <citation type="thesis" date="2020" institute="ProQuest LLC" country="789 East Eisenhower Parkway, Ann Arbor, MI, USA">
        <title>Comparative Genomics and Chromosome Evolution.</title>
        <authorList>
            <person name="Mudd A.B."/>
        </authorList>
    </citation>
    <scope>NUCLEOTIDE SEQUENCE</scope>
    <source>
        <strain evidence="1">HN-11 Male</strain>
        <tissue evidence="1">Kidney and liver</tissue>
    </source>
</reference>
<dbReference type="PROSITE" id="PS51257">
    <property type="entry name" value="PROKAR_LIPOPROTEIN"/>
    <property type="match status" value="1"/>
</dbReference>
<sequence>MYNKACFFSFYHKIIFNFQMPPIAISSCNMYWDYIYSPQRRPTHEFVTLYFVVEAFGLGSFSLEQQQVHKWSALALEPV</sequence>
<protein>
    <submittedName>
        <fullName evidence="1">Uncharacterized protein</fullName>
    </submittedName>
</protein>
<comment type="caution">
    <text evidence="1">The sequence shown here is derived from an EMBL/GenBank/DDBJ whole genome shotgun (WGS) entry which is preliminary data.</text>
</comment>
<evidence type="ECO:0000313" key="1">
    <source>
        <dbReference type="EMBL" id="KAG9475629.1"/>
    </source>
</evidence>
<name>A0A8J6EUM2_ELECQ</name>
<accession>A0A8J6EUM2</accession>
<proteinExistence type="predicted"/>